<dbReference type="STRING" id="641491.DND132_1621"/>
<dbReference type="KEGG" id="ddn:DND132_1621"/>
<feature type="transmembrane region" description="Helical" evidence="1">
    <location>
        <begin position="133"/>
        <end position="152"/>
    </location>
</feature>
<dbReference type="EMBL" id="CP003220">
    <property type="protein sequence ID" value="EGB14828.1"/>
    <property type="molecule type" value="Genomic_DNA"/>
</dbReference>
<feature type="transmembrane region" description="Helical" evidence="1">
    <location>
        <begin position="234"/>
        <end position="255"/>
    </location>
</feature>
<organism evidence="2 3">
    <name type="scientific">Pseudodesulfovibrio mercurii</name>
    <dbReference type="NCBI Taxonomy" id="641491"/>
    <lineage>
        <taxon>Bacteria</taxon>
        <taxon>Pseudomonadati</taxon>
        <taxon>Thermodesulfobacteriota</taxon>
        <taxon>Desulfovibrionia</taxon>
        <taxon>Desulfovibrionales</taxon>
        <taxon>Desulfovibrionaceae</taxon>
    </lineage>
</organism>
<dbReference type="HOGENOM" id="CLU_982552_0_0_7"/>
<reference evidence="2 3" key="1">
    <citation type="journal article" date="2011" name="J. Bacteriol.">
        <title>Genome sequence of the mercury-methylating strain Desulfovibrio desulfuricans ND132.</title>
        <authorList>
            <person name="Brown S.D."/>
            <person name="Gilmour C.C."/>
            <person name="Kucken A.M."/>
            <person name="Wall J.D."/>
            <person name="Elias D.A."/>
            <person name="Brandt C.C."/>
            <person name="Podar M."/>
            <person name="Chertkov O."/>
            <person name="Held B."/>
            <person name="Bruce D.C."/>
            <person name="Detter J.C."/>
            <person name="Tapia R."/>
            <person name="Han C.S."/>
            <person name="Goodwin L.A."/>
            <person name="Cheng J.F."/>
            <person name="Pitluck S."/>
            <person name="Woyke T."/>
            <person name="Mikhailova N."/>
            <person name="Ivanova N.N."/>
            <person name="Han J."/>
            <person name="Lucas S."/>
            <person name="Lapidus A.L."/>
            <person name="Land M.L."/>
            <person name="Hauser L.J."/>
            <person name="Palumbo A.V."/>
        </authorList>
    </citation>
    <scope>NUCLEOTIDE SEQUENCE [LARGE SCALE GENOMIC DNA]</scope>
    <source>
        <strain evidence="2 3">ND132</strain>
    </source>
</reference>
<feature type="transmembrane region" description="Helical" evidence="1">
    <location>
        <begin position="70"/>
        <end position="88"/>
    </location>
</feature>
<feature type="transmembrane region" description="Helical" evidence="1">
    <location>
        <begin position="164"/>
        <end position="183"/>
    </location>
</feature>
<dbReference type="RefSeq" id="WP_014322256.1">
    <property type="nucleotide sequence ID" value="NC_016803.1"/>
</dbReference>
<protein>
    <submittedName>
        <fullName evidence="2">Uncharacterized protein</fullName>
    </submittedName>
</protein>
<keyword evidence="1" id="KW-1133">Transmembrane helix</keyword>
<keyword evidence="1" id="KW-0812">Transmembrane</keyword>
<proteinExistence type="predicted"/>
<evidence type="ECO:0000313" key="3">
    <source>
        <dbReference type="Proteomes" id="UP000007845"/>
    </source>
</evidence>
<dbReference type="AlphaFoldDB" id="F0JF27"/>
<name>F0JF27_9BACT</name>
<evidence type="ECO:0000256" key="1">
    <source>
        <dbReference type="SAM" id="Phobius"/>
    </source>
</evidence>
<accession>F0JF27</accession>
<dbReference type="Proteomes" id="UP000007845">
    <property type="component" value="Chromosome"/>
</dbReference>
<dbReference type="OrthoDB" id="9837121at2"/>
<evidence type="ECO:0000313" key="2">
    <source>
        <dbReference type="EMBL" id="EGB14828.1"/>
    </source>
</evidence>
<keyword evidence="3" id="KW-1185">Reference proteome</keyword>
<feature type="transmembrane region" description="Helical" evidence="1">
    <location>
        <begin position="31"/>
        <end position="50"/>
    </location>
</feature>
<feature type="transmembrane region" description="Helical" evidence="1">
    <location>
        <begin position="94"/>
        <end position="112"/>
    </location>
</feature>
<gene>
    <name evidence="2" type="ORF">DND132_1621</name>
</gene>
<sequence length="283" mass="31778">MFLKRYLLALAGYYLPCVLLARWADRLDVQAGVQAALALLFAVMSLHLVLFRPQGRFAFVSRARRGMRWVLYLVLYIGLVLMPVLQLLQAGSSLYLLPLAMPVLIFLGMLHAPGKRSEPGEVRRPPDAEGPGLWLPFIGLYMGAPYAGWLLMTMLVRPRYMNMALILLFLAKVCLGLWILHWLTVSRPGVRYADLPKGARRKRFWIHAALYLNVIFVLPRVLEFSFGKAMPLDALLIAPLLASAACGPGGFKAVFSRRPAEPAPPVETGDERVQRRMRNIQAQ</sequence>
<keyword evidence="1" id="KW-0472">Membrane</keyword>
<feature type="transmembrane region" description="Helical" evidence="1">
    <location>
        <begin position="204"/>
        <end position="222"/>
    </location>
</feature>